<evidence type="ECO:0000256" key="12">
    <source>
        <dbReference type="ARBA" id="ARBA00043668"/>
    </source>
</evidence>
<dbReference type="InterPro" id="IPR016274">
    <property type="entry name" value="Histidine_acid_Pase_euk"/>
</dbReference>
<comment type="catalytic activity">
    <reaction evidence="14">
        <text>1D-myo-inositol hexakisphosphate + H2O = 1D-myo-inositol 1,2,4,5,6-pentakisphosphate + phosphate</text>
        <dbReference type="Rhea" id="RHEA:16989"/>
        <dbReference type="ChEBI" id="CHEBI:15377"/>
        <dbReference type="ChEBI" id="CHEBI:43474"/>
        <dbReference type="ChEBI" id="CHEBI:57798"/>
        <dbReference type="ChEBI" id="CHEBI:58130"/>
        <dbReference type="EC" id="3.1.3.62"/>
    </reaction>
    <physiologicalReaction direction="left-to-right" evidence="14">
        <dbReference type="Rhea" id="RHEA:16990"/>
    </physiologicalReaction>
</comment>
<evidence type="ECO:0000256" key="10">
    <source>
        <dbReference type="ARBA" id="ARBA00023180"/>
    </source>
</evidence>
<dbReference type="GO" id="GO:0003993">
    <property type="term" value="F:acid phosphatase activity"/>
    <property type="evidence" value="ECO:0007669"/>
    <property type="project" value="TreeGrafter"/>
</dbReference>
<evidence type="ECO:0000256" key="8">
    <source>
        <dbReference type="ARBA" id="ARBA00022801"/>
    </source>
</evidence>
<evidence type="ECO:0000313" key="19">
    <source>
        <dbReference type="Proteomes" id="UP001151699"/>
    </source>
</evidence>
<comment type="similarity">
    <text evidence="2">Belongs to the histidine acid phosphatase family. MINPP1 subfamily.</text>
</comment>
<evidence type="ECO:0000256" key="11">
    <source>
        <dbReference type="ARBA" id="ARBA00031642"/>
    </source>
</evidence>
<keyword evidence="9" id="KW-0472">Membrane</keyword>
<dbReference type="EC" id="3.1.3.80" evidence="3"/>
<comment type="subcellular location">
    <subcellularLocation>
        <location evidence="1">Cell membrane</location>
    </subcellularLocation>
</comment>
<dbReference type="Pfam" id="PF00328">
    <property type="entry name" value="His_Phos_2"/>
    <property type="match status" value="1"/>
</dbReference>
<sequence>MILARVFSILTIVTLNNLVILHGEPTCYDSSKENTNLHLATKTPYRFISNYNDSVVTYPGCHPRRIWSVIRHGTRNPKRKIIDAINIKLTNIRNEIIERRNPKLCPQDIERLRSWESQINVDEEKHLTYEGNDELLQLAERVQNRFPSILPEQFDESSYKFKFTDSQRTWKSFESFASGLFGRNNLSKVLHAPPTKRDPILRFYKLCSKWAVDVDDNPDAAHEPNEWLKSDEMNNLMQEMRQKLDLPSLSKGDIVLMYTACGFETAWYKFNSSPWCSIFTENQLKILEFYFDLKHYWNDGYGFEINKMQACPALKDMVDHLDLNSNHPNSTFYFTHSGALLKILAHLGLYRDDFTLTHKDFGKNREWRVGKIDAFASNLVFVSFECSSEPYVLVMHQEQIVTLPGCPSDTDLCSLATIRKTFEGSLNECDFDDLCENAKSVAP</sequence>
<evidence type="ECO:0000256" key="15">
    <source>
        <dbReference type="ARBA" id="ARBA00043832"/>
    </source>
</evidence>
<evidence type="ECO:0000256" key="13">
    <source>
        <dbReference type="ARBA" id="ARBA00043671"/>
    </source>
</evidence>
<feature type="disulfide bond" evidence="16">
    <location>
        <begin position="406"/>
        <end position="413"/>
    </location>
</feature>
<keyword evidence="10" id="KW-0325">Glycoprotein</keyword>
<dbReference type="AlphaFoldDB" id="A0A9Q0MRA3"/>
<evidence type="ECO:0000256" key="6">
    <source>
        <dbReference type="ARBA" id="ARBA00022475"/>
    </source>
</evidence>
<dbReference type="Gene3D" id="3.40.50.1240">
    <property type="entry name" value="Phosphoglycerate mutase-like"/>
    <property type="match status" value="1"/>
</dbReference>
<evidence type="ECO:0000256" key="17">
    <source>
        <dbReference type="SAM" id="SignalP"/>
    </source>
</evidence>
<keyword evidence="6" id="KW-1003">Cell membrane</keyword>
<feature type="signal peptide" evidence="17">
    <location>
        <begin position="1"/>
        <end position="23"/>
    </location>
</feature>
<protein>
    <recommendedName>
        <fullName evidence="5">Multiple inositol polyphosphate phosphatase 1</fullName>
        <ecNumber evidence="4">3.1.3.62</ecNumber>
        <ecNumber evidence="3">3.1.3.80</ecNumber>
    </recommendedName>
    <alternativeName>
        <fullName evidence="11">2,3-bisphosphoglycerate 3-phosphatase</fullName>
    </alternativeName>
</protein>
<evidence type="ECO:0000256" key="7">
    <source>
        <dbReference type="ARBA" id="ARBA00022729"/>
    </source>
</evidence>
<evidence type="ECO:0000256" key="14">
    <source>
        <dbReference type="ARBA" id="ARBA00043691"/>
    </source>
</evidence>
<feature type="disulfide bond" evidence="16">
    <location>
        <begin position="61"/>
        <end position="386"/>
    </location>
</feature>
<dbReference type="Proteomes" id="UP001151699">
    <property type="component" value="Chromosome C"/>
</dbReference>
<dbReference type="PANTHER" id="PTHR20963">
    <property type="entry name" value="MULTIPLE INOSITOL POLYPHOSPHATE PHOSPHATASE-RELATED"/>
    <property type="match status" value="1"/>
</dbReference>
<evidence type="ECO:0000313" key="18">
    <source>
        <dbReference type="EMBL" id="KAJ6636219.1"/>
    </source>
</evidence>
<evidence type="ECO:0000256" key="5">
    <source>
        <dbReference type="ARBA" id="ARBA00018097"/>
    </source>
</evidence>
<evidence type="ECO:0000256" key="16">
    <source>
        <dbReference type="PIRSR" id="PIRSR000894-2"/>
    </source>
</evidence>
<keyword evidence="16" id="KW-1015">Disulfide bond</keyword>
<keyword evidence="8" id="KW-0378">Hydrolase</keyword>
<organism evidence="18 19">
    <name type="scientific">Pseudolycoriella hygida</name>
    <dbReference type="NCBI Taxonomy" id="35572"/>
    <lineage>
        <taxon>Eukaryota</taxon>
        <taxon>Metazoa</taxon>
        <taxon>Ecdysozoa</taxon>
        <taxon>Arthropoda</taxon>
        <taxon>Hexapoda</taxon>
        <taxon>Insecta</taxon>
        <taxon>Pterygota</taxon>
        <taxon>Neoptera</taxon>
        <taxon>Endopterygota</taxon>
        <taxon>Diptera</taxon>
        <taxon>Nematocera</taxon>
        <taxon>Sciaroidea</taxon>
        <taxon>Sciaridae</taxon>
        <taxon>Pseudolycoriella</taxon>
    </lineage>
</organism>
<evidence type="ECO:0000256" key="2">
    <source>
        <dbReference type="ARBA" id="ARBA00008422"/>
    </source>
</evidence>
<dbReference type="GO" id="GO:0005886">
    <property type="term" value="C:plasma membrane"/>
    <property type="evidence" value="ECO:0007669"/>
    <property type="project" value="UniProtKB-SubCell"/>
</dbReference>
<dbReference type="EC" id="3.1.3.62" evidence="4"/>
<dbReference type="PIRSF" id="PIRSF000894">
    <property type="entry name" value="Acid_phosphatase"/>
    <property type="match status" value="1"/>
</dbReference>
<evidence type="ECO:0000256" key="3">
    <source>
        <dbReference type="ARBA" id="ARBA00012976"/>
    </source>
</evidence>
<dbReference type="PANTHER" id="PTHR20963:SF51">
    <property type="entry name" value="MULTIPLE INOSITOL POLYPHOSPHATE PHOSPHATASE 1"/>
    <property type="match status" value="1"/>
</dbReference>
<reference evidence="18" key="1">
    <citation type="submission" date="2022-07" db="EMBL/GenBank/DDBJ databases">
        <authorList>
            <person name="Trinca V."/>
            <person name="Uliana J.V.C."/>
            <person name="Torres T.T."/>
            <person name="Ward R.J."/>
            <person name="Monesi N."/>
        </authorList>
    </citation>
    <scope>NUCLEOTIDE SEQUENCE</scope>
    <source>
        <strain evidence="18">HSMRA1968</strain>
        <tissue evidence="18">Whole embryos</tissue>
    </source>
</reference>
<keyword evidence="19" id="KW-1185">Reference proteome</keyword>
<dbReference type="EMBL" id="WJQU01000004">
    <property type="protein sequence ID" value="KAJ6636219.1"/>
    <property type="molecule type" value="Genomic_DNA"/>
</dbReference>
<dbReference type="CDD" id="cd07061">
    <property type="entry name" value="HP_HAP_like"/>
    <property type="match status" value="1"/>
</dbReference>
<evidence type="ECO:0000256" key="4">
    <source>
        <dbReference type="ARBA" id="ARBA00013040"/>
    </source>
</evidence>
<dbReference type="FunFam" id="3.40.50.1240:FF:000014">
    <property type="entry name" value="Multiple inositol polyphosphate phosphatase 1"/>
    <property type="match status" value="1"/>
</dbReference>
<comment type="catalytic activity">
    <reaction evidence="12">
        <text>1D-myo-inositol 1,2,5,6-tetrakisphosphate + H2O = 1D-myo-inositol 1,2,6-trisphosphate + phosphate</text>
        <dbReference type="Rhea" id="RHEA:77119"/>
        <dbReference type="ChEBI" id="CHEBI:15377"/>
        <dbReference type="ChEBI" id="CHEBI:43474"/>
        <dbReference type="ChEBI" id="CHEBI:195535"/>
        <dbReference type="ChEBI" id="CHEBI:195537"/>
        <dbReference type="EC" id="3.1.3.62"/>
    </reaction>
    <physiologicalReaction direction="left-to-right" evidence="12">
        <dbReference type="Rhea" id="RHEA:77120"/>
    </physiologicalReaction>
</comment>
<keyword evidence="7 17" id="KW-0732">Signal</keyword>
<feature type="chain" id="PRO_5040366707" description="Multiple inositol polyphosphate phosphatase 1" evidence="17">
    <location>
        <begin position="24"/>
        <end position="443"/>
    </location>
</feature>
<dbReference type="OrthoDB" id="6509975at2759"/>
<accession>A0A9Q0MRA3</accession>
<comment type="catalytic activity">
    <reaction evidence="15">
        <text>(2R)-2,3-bisphosphoglycerate + H2O = (2R)-2-phosphoglycerate + phosphate</text>
        <dbReference type="Rhea" id="RHEA:27381"/>
        <dbReference type="ChEBI" id="CHEBI:15377"/>
        <dbReference type="ChEBI" id="CHEBI:43474"/>
        <dbReference type="ChEBI" id="CHEBI:58248"/>
        <dbReference type="ChEBI" id="CHEBI:58289"/>
        <dbReference type="EC" id="3.1.3.80"/>
    </reaction>
    <physiologicalReaction direction="left-to-right" evidence="15">
        <dbReference type="Rhea" id="RHEA:27382"/>
    </physiologicalReaction>
</comment>
<dbReference type="InterPro" id="IPR000560">
    <property type="entry name" value="His_Pase_clade-2"/>
</dbReference>
<gene>
    <name evidence="18" type="primary">Mipp1_6</name>
    <name evidence="18" type="ORF">Bhyg_14807</name>
</gene>
<proteinExistence type="inferred from homology"/>
<dbReference type="SUPFAM" id="SSF53254">
    <property type="entry name" value="Phosphoglycerate mutase-like"/>
    <property type="match status" value="1"/>
</dbReference>
<dbReference type="InterPro" id="IPR029033">
    <property type="entry name" value="His_PPase_superfam"/>
</dbReference>
<feature type="disulfide bond" evidence="16">
    <location>
        <begin position="261"/>
        <end position="276"/>
    </location>
</feature>
<dbReference type="GO" id="GO:0034417">
    <property type="term" value="F:bisphosphoglycerate 3-phosphatase activity"/>
    <property type="evidence" value="ECO:0007669"/>
    <property type="project" value="UniProtKB-EC"/>
</dbReference>
<dbReference type="GO" id="GO:0052745">
    <property type="term" value="F:inositol phosphate phosphatase activity"/>
    <property type="evidence" value="ECO:0007669"/>
    <property type="project" value="TreeGrafter"/>
</dbReference>
<evidence type="ECO:0000256" key="9">
    <source>
        <dbReference type="ARBA" id="ARBA00023136"/>
    </source>
</evidence>
<name>A0A9Q0MRA3_9DIPT</name>
<comment type="catalytic activity">
    <reaction evidence="13">
        <text>1D-myo-inositol 1,2,4,5,6-pentakisphosphate + H2O = 1D-myo-inositol 1,2,5,6-tetrakisphosphate + phosphate</text>
        <dbReference type="Rhea" id="RHEA:77115"/>
        <dbReference type="ChEBI" id="CHEBI:15377"/>
        <dbReference type="ChEBI" id="CHEBI:43474"/>
        <dbReference type="ChEBI" id="CHEBI:57798"/>
        <dbReference type="ChEBI" id="CHEBI:195535"/>
        <dbReference type="EC" id="3.1.3.62"/>
    </reaction>
    <physiologicalReaction direction="left-to-right" evidence="13">
        <dbReference type="Rhea" id="RHEA:77116"/>
    </physiologicalReaction>
</comment>
<evidence type="ECO:0000256" key="1">
    <source>
        <dbReference type="ARBA" id="ARBA00004236"/>
    </source>
</evidence>
<comment type="caution">
    <text evidence="18">The sequence shown here is derived from an EMBL/GenBank/DDBJ whole genome shotgun (WGS) entry which is preliminary data.</text>
</comment>